<evidence type="ECO:0000256" key="3">
    <source>
        <dbReference type="ARBA" id="ARBA00022989"/>
    </source>
</evidence>
<dbReference type="PANTHER" id="PTHR12265:SF30">
    <property type="entry name" value="TRANSMEMBRANE PROTEIN 53"/>
    <property type="match status" value="1"/>
</dbReference>
<reference evidence="8" key="2">
    <citation type="submission" date="2023-05" db="EMBL/GenBank/DDBJ databases">
        <authorList>
            <consortium name="Lawrence Berkeley National Laboratory"/>
            <person name="Steindorff A."/>
            <person name="Hensen N."/>
            <person name="Bonometti L."/>
            <person name="Westerberg I."/>
            <person name="Brannstrom I.O."/>
            <person name="Guillou S."/>
            <person name="Cros-Aarteil S."/>
            <person name="Calhoun S."/>
            <person name="Haridas S."/>
            <person name="Kuo A."/>
            <person name="Mondo S."/>
            <person name="Pangilinan J."/>
            <person name="Riley R."/>
            <person name="Labutti K."/>
            <person name="Andreopoulos B."/>
            <person name="Lipzen A."/>
            <person name="Chen C."/>
            <person name="Yanf M."/>
            <person name="Daum C."/>
            <person name="Ng V."/>
            <person name="Clum A."/>
            <person name="Ohm R."/>
            <person name="Martin F."/>
            <person name="Silar P."/>
            <person name="Natvig D."/>
            <person name="Lalanne C."/>
            <person name="Gautier V."/>
            <person name="Ament-Velasquez S.L."/>
            <person name="Kruys A."/>
            <person name="Hutchinson M.I."/>
            <person name="Powell A.J."/>
            <person name="Barry K."/>
            <person name="Miller A.N."/>
            <person name="Grigoriev I.V."/>
            <person name="Debuchy R."/>
            <person name="Gladieux P."/>
            <person name="Thoren M.H."/>
            <person name="Johannesson H."/>
        </authorList>
    </citation>
    <scope>NUCLEOTIDE SEQUENCE</scope>
    <source>
        <strain evidence="8">CBS 757.83</strain>
    </source>
</reference>
<sequence>MGLPYTEGDDGSPVGPPPAPPAPLVPLGNNIFLLEPSVPPAAHDKISGSGGTNECPPPSLIILCTWLGGATTPRVLKYVDGYRKAFPGATLVLVRTVFSDISARSFAAIRSRLRPARDAIIKALQPPLTTTRTTSEFSTANNPIFFPKALLHIFSHGGCNTAIQLASSISEVAGTLLCDHLRQIVFDCCPGDTSFAKAFNAASLSLPPTSPAPIRALGTAAVFAAVAAITALQKAGFMSSVSDMRRELNEPTLFGTAARRLYLFSRADRMVGTADVQTHAQLARESVGCEVGLVLFAEAPHCALVTEDAARYWRAIQSCWMGEPLPPLSNGESKLTMASQTIRPPSSHRDSRSRVLHLPAGTAAARLPRGYEGGSDSAPVRRASALDKHRLPGCHFRPPPAVTFLRHRRHHETSRCASSHLSRLAHPSRRLERAGCAFGAAVAVSCRFPRRRCLWRR</sequence>
<keyword evidence="9" id="KW-1185">Reference proteome</keyword>
<keyword evidence="2" id="KW-0812">Transmembrane</keyword>
<dbReference type="GO" id="GO:0031965">
    <property type="term" value="C:nuclear membrane"/>
    <property type="evidence" value="ECO:0007669"/>
    <property type="project" value="UniProtKB-SubCell"/>
</dbReference>
<evidence type="ECO:0000256" key="6">
    <source>
        <dbReference type="ARBA" id="ARBA00037847"/>
    </source>
</evidence>
<keyword evidence="3" id="KW-1133">Transmembrane helix</keyword>
<comment type="subcellular location">
    <subcellularLocation>
        <location evidence="6">Endomembrane system</location>
        <topology evidence="6">Single-pass membrane protein</topology>
    </subcellularLocation>
    <subcellularLocation>
        <location evidence="1">Nucleus membrane</location>
    </subcellularLocation>
</comment>
<feature type="region of interest" description="Disordered" evidence="7">
    <location>
        <begin position="1"/>
        <end position="20"/>
    </location>
</feature>
<evidence type="ECO:0000313" key="8">
    <source>
        <dbReference type="EMBL" id="KAK4100109.1"/>
    </source>
</evidence>
<protein>
    <submittedName>
        <fullName evidence="8">Uncharacterized protein</fullName>
    </submittedName>
</protein>
<accession>A0AAN6T109</accession>
<dbReference type="Proteomes" id="UP001305647">
    <property type="component" value="Unassembled WGS sequence"/>
</dbReference>
<name>A0AAN6T109_9PEZI</name>
<evidence type="ECO:0000256" key="4">
    <source>
        <dbReference type="ARBA" id="ARBA00023136"/>
    </source>
</evidence>
<dbReference type="EMBL" id="MU863643">
    <property type="protein sequence ID" value="KAK4100109.1"/>
    <property type="molecule type" value="Genomic_DNA"/>
</dbReference>
<dbReference type="Pfam" id="PF05705">
    <property type="entry name" value="DUF829"/>
    <property type="match status" value="1"/>
</dbReference>
<comment type="caution">
    <text evidence="8">The sequence shown here is derived from an EMBL/GenBank/DDBJ whole genome shotgun (WGS) entry which is preliminary data.</text>
</comment>
<evidence type="ECO:0000256" key="1">
    <source>
        <dbReference type="ARBA" id="ARBA00004126"/>
    </source>
</evidence>
<evidence type="ECO:0000256" key="5">
    <source>
        <dbReference type="ARBA" id="ARBA00023242"/>
    </source>
</evidence>
<dbReference type="AlphaFoldDB" id="A0AAN6T109"/>
<keyword evidence="4" id="KW-0472">Membrane</keyword>
<keyword evidence="5" id="KW-0539">Nucleus</keyword>
<evidence type="ECO:0000313" key="9">
    <source>
        <dbReference type="Proteomes" id="UP001305647"/>
    </source>
</evidence>
<dbReference type="InterPro" id="IPR008547">
    <property type="entry name" value="DUF829_TMEM53"/>
</dbReference>
<organism evidence="8 9">
    <name type="scientific">Parathielavia hyrcaniae</name>
    <dbReference type="NCBI Taxonomy" id="113614"/>
    <lineage>
        <taxon>Eukaryota</taxon>
        <taxon>Fungi</taxon>
        <taxon>Dikarya</taxon>
        <taxon>Ascomycota</taxon>
        <taxon>Pezizomycotina</taxon>
        <taxon>Sordariomycetes</taxon>
        <taxon>Sordariomycetidae</taxon>
        <taxon>Sordariales</taxon>
        <taxon>Chaetomiaceae</taxon>
        <taxon>Parathielavia</taxon>
    </lineage>
</organism>
<evidence type="ECO:0000256" key="7">
    <source>
        <dbReference type="SAM" id="MobiDB-lite"/>
    </source>
</evidence>
<gene>
    <name evidence="8" type="ORF">N658DRAFT_516825</name>
</gene>
<reference evidence="8" key="1">
    <citation type="journal article" date="2023" name="Mol. Phylogenet. Evol.">
        <title>Genome-scale phylogeny and comparative genomics of the fungal order Sordariales.</title>
        <authorList>
            <person name="Hensen N."/>
            <person name="Bonometti L."/>
            <person name="Westerberg I."/>
            <person name="Brannstrom I.O."/>
            <person name="Guillou S."/>
            <person name="Cros-Aarteil S."/>
            <person name="Calhoun S."/>
            <person name="Haridas S."/>
            <person name="Kuo A."/>
            <person name="Mondo S."/>
            <person name="Pangilinan J."/>
            <person name="Riley R."/>
            <person name="LaButti K."/>
            <person name="Andreopoulos B."/>
            <person name="Lipzen A."/>
            <person name="Chen C."/>
            <person name="Yan M."/>
            <person name="Daum C."/>
            <person name="Ng V."/>
            <person name="Clum A."/>
            <person name="Steindorff A."/>
            <person name="Ohm R.A."/>
            <person name="Martin F."/>
            <person name="Silar P."/>
            <person name="Natvig D.O."/>
            <person name="Lalanne C."/>
            <person name="Gautier V."/>
            <person name="Ament-Velasquez S.L."/>
            <person name="Kruys A."/>
            <person name="Hutchinson M.I."/>
            <person name="Powell A.J."/>
            <person name="Barry K."/>
            <person name="Miller A.N."/>
            <person name="Grigoriev I.V."/>
            <person name="Debuchy R."/>
            <person name="Gladieux P."/>
            <person name="Hiltunen Thoren M."/>
            <person name="Johannesson H."/>
        </authorList>
    </citation>
    <scope>NUCLEOTIDE SEQUENCE</scope>
    <source>
        <strain evidence="8">CBS 757.83</strain>
    </source>
</reference>
<proteinExistence type="predicted"/>
<dbReference type="PANTHER" id="PTHR12265">
    <property type="entry name" value="TRANSMEMBRANE PROTEIN 53"/>
    <property type="match status" value="1"/>
</dbReference>
<evidence type="ECO:0000256" key="2">
    <source>
        <dbReference type="ARBA" id="ARBA00022692"/>
    </source>
</evidence>